<keyword evidence="5" id="KW-1185">Reference proteome</keyword>
<proteinExistence type="predicted"/>
<dbReference type="GO" id="GO:0006913">
    <property type="term" value="P:nucleocytoplasmic transport"/>
    <property type="evidence" value="ECO:0007669"/>
    <property type="project" value="TreeGrafter"/>
</dbReference>
<evidence type="ECO:0000256" key="2">
    <source>
        <dbReference type="ARBA" id="ARBA00022614"/>
    </source>
</evidence>
<dbReference type="GO" id="GO:0005096">
    <property type="term" value="F:GTPase activator activity"/>
    <property type="evidence" value="ECO:0007669"/>
    <property type="project" value="UniProtKB-KW"/>
</dbReference>
<protein>
    <submittedName>
        <fullName evidence="4">RNI-like protein</fullName>
    </submittedName>
</protein>
<dbReference type="Proteomes" id="UP000800235">
    <property type="component" value="Unassembled WGS sequence"/>
</dbReference>
<dbReference type="InterPro" id="IPR027038">
    <property type="entry name" value="RanGap"/>
</dbReference>
<evidence type="ECO:0000256" key="1">
    <source>
        <dbReference type="ARBA" id="ARBA00022468"/>
    </source>
</evidence>
<keyword evidence="2" id="KW-0433">Leucine-rich repeat</keyword>
<reference evidence="4" key="1">
    <citation type="journal article" date="2020" name="Stud. Mycol.">
        <title>101 Dothideomycetes genomes: a test case for predicting lifestyles and emergence of pathogens.</title>
        <authorList>
            <person name="Haridas S."/>
            <person name="Albert R."/>
            <person name="Binder M."/>
            <person name="Bloem J."/>
            <person name="Labutti K."/>
            <person name="Salamov A."/>
            <person name="Andreopoulos B."/>
            <person name="Baker S."/>
            <person name="Barry K."/>
            <person name="Bills G."/>
            <person name="Bluhm B."/>
            <person name="Cannon C."/>
            <person name="Castanera R."/>
            <person name="Culley D."/>
            <person name="Daum C."/>
            <person name="Ezra D."/>
            <person name="Gonzalez J."/>
            <person name="Henrissat B."/>
            <person name="Kuo A."/>
            <person name="Liang C."/>
            <person name="Lipzen A."/>
            <person name="Lutzoni F."/>
            <person name="Magnuson J."/>
            <person name="Mondo S."/>
            <person name="Nolan M."/>
            <person name="Ohm R."/>
            <person name="Pangilinan J."/>
            <person name="Park H.-J."/>
            <person name="Ramirez L."/>
            <person name="Alfaro M."/>
            <person name="Sun H."/>
            <person name="Tritt A."/>
            <person name="Yoshinaga Y."/>
            <person name="Zwiers L.-H."/>
            <person name="Turgeon B."/>
            <person name="Goodwin S."/>
            <person name="Spatafora J."/>
            <person name="Crous P."/>
            <person name="Grigoriev I."/>
        </authorList>
    </citation>
    <scope>NUCLEOTIDE SEQUENCE</scope>
    <source>
        <strain evidence="4">CBS 130266</strain>
    </source>
</reference>
<dbReference type="SUPFAM" id="SSF52047">
    <property type="entry name" value="RNI-like"/>
    <property type="match status" value="1"/>
</dbReference>
<dbReference type="EMBL" id="MU007022">
    <property type="protein sequence ID" value="KAF2433130.1"/>
    <property type="molecule type" value="Genomic_DNA"/>
</dbReference>
<comment type="caution">
    <text evidence="4">The sequence shown here is derived from an EMBL/GenBank/DDBJ whole genome shotgun (WGS) entry which is preliminary data.</text>
</comment>
<keyword evidence="3" id="KW-0677">Repeat</keyword>
<gene>
    <name evidence="4" type="ORF">EJ08DRAFT_708553</name>
</gene>
<dbReference type="PANTHER" id="PTHR24113:SF12">
    <property type="entry name" value="RAN GTPASE-ACTIVATING PROTEIN 1"/>
    <property type="match status" value="1"/>
</dbReference>
<dbReference type="InterPro" id="IPR001611">
    <property type="entry name" value="Leu-rich_rpt"/>
</dbReference>
<organism evidence="4 5">
    <name type="scientific">Tothia fuscella</name>
    <dbReference type="NCBI Taxonomy" id="1048955"/>
    <lineage>
        <taxon>Eukaryota</taxon>
        <taxon>Fungi</taxon>
        <taxon>Dikarya</taxon>
        <taxon>Ascomycota</taxon>
        <taxon>Pezizomycotina</taxon>
        <taxon>Dothideomycetes</taxon>
        <taxon>Pleosporomycetidae</taxon>
        <taxon>Venturiales</taxon>
        <taxon>Cylindrosympodiaceae</taxon>
        <taxon>Tothia</taxon>
    </lineage>
</organism>
<evidence type="ECO:0000313" key="5">
    <source>
        <dbReference type="Proteomes" id="UP000800235"/>
    </source>
</evidence>
<dbReference type="GO" id="GO:0031267">
    <property type="term" value="F:small GTPase binding"/>
    <property type="evidence" value="ECO:0007669"/>
    <property type="project" value="TreeGrafter"/>
</dbReference>
<dbReference type="Gene3D" id="3.80.10.10">
    <property type="entry name" value="Ribonuclease Inhibitor"/>
    <property type="match status" value="2"/>
</dbReference>
<dbReference type="GO" id="GO:0048471">
    <property type="term" value="C:perinuclear region of cytoplasm"/>
    <property type="evidence" value="ECO:0007669"/>
    <property type="project" value="TreeGrafter"/>
</dbReference>
<dbReference type="GO" id="GO:0005829">
    <property type="term" value="C:cytosol"/>
    <property type="evidence" value="ECO:0007669"/>
    <property type="project" value="TreeGrafter"/>
</dbReference>
<dbReference type="AlphaFoldDB" id="A0A9P4U0U9"/>
<accession>A0A9P4U0U9</accession>
<evidence type="ECO:0000313" key="4">
    <source>
        <dbReference type="EMBL" id="KAF2433130.1"/>
    </source>
</evidence>
<dbReference type="GO" id="GO:0005634">
    <property type="term" value="C:nucleus"/>
    <property type="evidence" value="ECO:0007669"/>
    <property type="project" value="TreeGrafter"/>
</dbReference>
<dbReference type="PANTHER" id="PTHR24113">
    <property type="entry name" value="RAN GTPASE-ACTIVATING PROTEIN 1"/>
    <property type="match status" value="1"/>
</dbReference>
<name>A0A9P4U0U9_9PEZI</name>
<dbReference type="InterPro" id="IPR032675">
    <property type="entry name" value="LRR_dom_sf"/>
</dbReference>
<dbReference type="Pfam" id="PF13516">
    <property type="entry name" value="LRR_6"/>
    <property type="match status" value="3"/>
</dbReference>
<keyword evidence="1" id="KW-0343">GTPase activation</keyword>
<dbReference type="SMART" id="SM00368">
    <property type="entry name" value="LRR_RI"/>
    <property type="match status" value="6"/>
</dbReference>
<sequence length="438" mass="47936">MPQESKSSAKAIKEPYYNTAALEFPKGVLYADRRLDLCKMVVGPPHIGNLMDSLRSNEFVHHFLLGDNIIGPIGAKAIASFVKDHPHRIDTWYHAGNCIDGASLTTLVDAFVTSPAITNIWLTRNPLGKEAANDLFRLITQTPNLRTLDIDQTGLGDAGIAELFNQLANYSNEKKHPLKILYMNGSGTGLSGAKAIGRYLASQHCRLTSLYLSNNPLGSKGVAALGAGLKSNQSLSRLCLPSVGLTDAGAIHLFAALQDHSRIGVLDIGMAWAITDLGQAYNYLADGAALHLAKLIATSKTLVYVNLDNCAITNNGLSTVLHGVTESSSMLYFHANSIFPQKRDYASVKAGQEHARLDKLAKQRIAENRRLKYGKDMSADEWLATKRRWIVSDEQDVRKIDSVYRNRDMGLARRGLKKLDKWWDEGDGTLAEVASYGA</sequence>
<dbReference type="OrthoDB" id="333024at2759"/>
<evidence type="ECO:0000256" key="3">
    <source>
        <dbReference type="ARBA" id="ARBA00022737"/>
    </source>
</evidence>